<accession>A0A6N4SP46</accession>
<dbReference type="KEGG" id="chu:CHU_0747"/>
<feature type="domain" description="Outer membrane protein beta-barrel" evidence="1">
    <location>
        <begin position="4"/>
        <end position="141"/>
    </location>
</feature>
<dbReference type="OrthoDB" id="947434at2"/>
<evidence type="ECO:0000313" key="2">
    <source>
        <dbReference type="EMBL" id="ABG58034.1"/>
    </source>
</evidence>
<organism evidence="2 3">
    <name type="scientific">Cytophaga hutchinsonii (strain ATCC 33406 / DSM 1761 / CIP 103989 / NBRC 15051 / NCIMB 9469 / D465)</name>
    <dbReference type="NCBI Taxonomy" id="269798"/>
    <lineage>
        <taxon>Bacteria</taxon>
        <taxon>Pseudomonadati</taxon>
        <taxon>Bacteroidota</taxon>
        <taxon>Cytophagia</taxon>
        <taxon>Cytophagales</taxon>
        <taxon>Cytophagaceae</taxon>
        <taxon>Cytophaga</taxon>
    </lineage>
</organism>
<proteinExistence type="predicted"/>
<sequence length="169" mass="19139">MIRGNAGIMTNYRLSNLFSLQAELNFTTHGKNYCIDGLPHRNRYGYEVTDQTLINIRLHYLELPLLAKFTLFSSQKVTFDMAAGPFIGYKLAARQKTEGGDYQNTTSDYTRLNAGYQISFGFSVMKKRLFFEMRGSRGFVPINTADATKITTMQGGVAIGYYFFSGKKK</sequence>
<keyword evidence="3" id="KW-1185">Reference proteome</keyword>
<dbReference type="Proteomes" id="UP000001822">
    <property type="component" value="Chromosome"/>
</dbReference>
<dbReference type="EMBL" id="CP000383">
    <property type="protein sequence ID" value="ABG58034.1"/>
    <property type="molecule type" value="Genomic_DNA"/>
</dbReference>
<name>A0A6N4SP46_CYTH3</name>
<dbReference type="RefSeq" id="WP_011584150.1">
    <property type="nucleotide sequence ID" value="NC_008255.1"/>
</dbReference>
<dbReference type="InterPro" id="IPR025665">
    <property type="entry name" value="Beta-barrel_OMP_2"/>
</dbReference>
<evidence type="ECO:0000313" key="3">
    <source>
        <dbReference type="Proteomes" id="UP000001822"/>
    </source>
</evidence>
<dbReference type="AlphaFoldDB" id="A0A6N4SP46"/>
<gene>
    <name evidence="2" type="ordered locus">CHU_0747</name>
</gene>
<reference evidence="2 3" key="1">
    <citation type="journal article" date="2007" name="Appl. Environ. Microbiol.">
        <title>Genome sequence of the cellulolytic gliding bacterium Cytophaga hutchinsonii.</title>
        <authorList>
            <person name="Xie G."/>
            <person name="Bruce D.C."/>
            <person name="Challacombe J.F."/>
            <person name="Chertkov O."/>
            <person name="Detter J.C."/>
            <person name="Gilna P."/>
            <person name="Han C.S."/>
            <person name="Lucas S."/>
            <person name="Misra M."/>
            <person name="Myers G.L."/>
            <person name="Richardson P."/>
            <person name="Tapia R."/>
            <person name="Thayer N."/>
            <person name="Thompson L.S."/>
            <person name="Brettin T.S."/>
            <person name="Henrissat B."/>
            <person name="Wilson D.B."/>
            <person name="McBride M.J."/>
        </authorList>
    </citation>
    <scope>NUCLEOTIDE SEQUENCE [LARGE SCALE GENOMIC DNA]</scope>
    <source>
        <strain evidence="3">ATCC 33406 / DSM 1761 / CIP 103989 / NBRC 15051 / NCIMB 9469 / D465</strain>
    </source>
</reference>
<evidence type="ECO:0000259" key="1">
    <source>
        <dbReference type="Pfam" id="PF13568"/>
    </source>
</evidence>
<protein>
    <recommendedName>
        <fullName evidence="1">Outer membrane protein beta-barrel domain-containing protein</fullName>
    </recommendedName>
</protein>
<dbReference type="Pfam" id="PF13568">
    <property type="entry name" value="OMP_b-brl_2"/>
    <property type="match status" value="1"/>
</dbReference>